<evidence type="ECO:0000313" key="3">
    <source>
        <dbReference type="EMBL" id="GBG69641.1"/>
    </source>
</evidence>
<dbReference type="EMBL" id="BFEA01000118">
    <property type="protein sequence ID" value="GBG69641.1"/>
    <property type="molecule type" value="Genomic_DNA"/>
</dbReference>
<feature type="coiled-coil region" evidence="1">
    <location>
        <begin position="232"/>
        <end position="266"/>
    </location>
</feature>
<dbReference type="OrthoDB" id="6361509at2759"/>
<name>A0A388KHW7_CHABU</name>
<accession>A0A388KHW7</accession>
<evidence type="ECO:0000256" key="1">
    <source>
        <dbReference type="SAM" id="Coils"/>
    </source>
</evidence>
<dbReference type="Gene3D" id="4.10.60.10">
    <property type="entry name" value="Zinc finger, CCHC-type"/>
    <property type="match status" value="1"/>
</dbReference>
<sequence>MASNGVNVPGVRTCYNYGQPGHISRYCPLPDRRLNGVQSGNTAIVPSQPLLTVPPAGVGTTIPFYPNQFNGGGSGSGLGRRVSTLEEIVGKINSKHEADEARERLQREEEERKKREREEERREKEKKQREDFQSLMHKEMSTKLDKVCDAVNGKKAGESEEIMNLNAQIEDLRQSLKGKQKVVEDEEVTKLRAEVERLKRGRDVASTWTTVTRLVSEAEELARLRREQVDTQAATNKRLASLEEVIHALQKQCELAEANAEAWRSEALRPGNKRGSVAIGHTPVTEARVRPRVTPAASPCTVNQQIKGIVERYQREVDLQKEMRL</sequence>
<proteinExistence type="predicted"/>
<evidence type="ECO:0000256" key="2">
    <source>
        <dbReference type="SAM" id="MobiDB-lite"/>
    </source>
</evidence>
<organism evidence="3 4">
    <name type="scientific">Chara braunii</name>
    <name type="common">Braun's stonewort</name>
    <dbReference type="NCBI Taxonomy" id="69332"/>
    <lineage>
        <taxon>Eukaryota</taxon>
        <taxon>Viridiplantae</taxon>
        <taxon>Streptophyta</taxon>
        <taxon>Charophyceae</taxon>
        <taxon>Charales</taxon>
        <taxon>Characeae</taxon>
        <taxon>Chara</taxon>
    </lineage>
</organism>
<keyword evidence="1" id="KW-0175">Coiled coil</keyword>
<reference evidence="3 4" key="1">
    <citation type="journal article" date="2018" name="Cell">
        <title>The Chara Genome: Secondary Complexity and Implications for Plant Terrestrialization.</title>
        <authorList>
            <person name="Nishiyama T."/>
            <person name="Sakayama H."/>
            <person name="Vries J.D."/>
            <person name="Buschmann H."/>
            <person name="Saint-Marcoux D."/>
            <person name="Ullrich K.K."/>
            <person name="Haas F.B."/>
            <person name="Vanderstraeten L."/>
            <person name="Becker D."/>
            <person name="Lang D."/>
            <person name="Vosolsobe S."/>
            <person name="Rombauts S."/>
            <person name="Wilhelmsson P.K.I."/>
            <person name="Janitza P."/>
            <person name="Kern R."/>
            <person name="Heyl A."/>
            <person name="Rumpler F."/>
            <person name="Villalobos L.I.A.C."/>
            <person name="Clay J.M."/>
            <person name="Skokan R."/>
            <person name="Toyoda A."/>
            <person name="Suzuki Y."/>
            <person name="Kagoshima H."/>
            <person name="Schijlen E."/>
            <person name="Tajeshwar N."/>
            <person name="Catarino B."/>
            <person name="Hetherington A.J."/>
            <person name="Saltykova A."/>
            <person name="Bonnot C."/>
            <person name="Breuninger H."/>
            <person name="Symeonidi A."/>
            <person name="Radhakrishnan G.V."/>
            <person name="Van Nieuwerburgh F."/>
            <person name="Deforce D."/>
            <person name="Chang C."/>
            <person name="Karol K.G."/>
            <person name="Hedrich R."/>
            <person name="Ulvskov P."/>
            <person name="Glockner G."/>
            <person name="Delwiche C.F."/>
            <person name="Petrasek J."/>
            <person name="Van de Peer Y."/>
            <person name="Friml J."/>
            <person name="Beilby M."/>
            <person name="Dolan L."/>
            <person name="Kohara Y."/>
            <person name="Sugano S."/>
            <person name="Fujiyama A."/>
            <person name="Delaux P.-M."/>
            <person name="Quint M."/>
            <person name="TheiBen G."/>
            <person name="Hagemann M."/>
            <person name="Harholt J."/>
            <person name="Dunand C."/>
            <person name="Zachgo S."/>
            <person name="Langdale J."/>
            <person name="Maumus F."/>
            <person name="Straeten D.V.D."/>
            <person name="Gould S.B."/>
            <person name="Rensing S.A."/>
        </authorList>
    </citation>
    <scope>NUCLEOTIDE SEQUENCE [LARGE SCALE GENOMIC DNA]</scope>
    <source>
        <strain evidence="3 4">S276</strain>
    </source>
</reference>
<feature type="compositionally biased region" description="Basic and acidic residues" evidence="2">
    <location>
        <begin position="94"/>
        <end position="132"/>
    </location>
</feature>
<keyword evidence="4" id="KW-1185">Reference proteome</keyword>
<evidence type="ECO:0000313" key="4">
    <source>
        <dbReference type="Proteomes" id="UP000265515"/>
    </source>
</evidence>
<comment type="caution">
    <text evidence="3">The sequence shown here is derived from an EMBL/GenBank/DDBJ whole genome shotgun (WGS) entry which is preliminary data.</text>
</comment>
<feature type="region of interest" description="Disordered" evidence="2">
    <location>
        <begin position="93"/>
        <end position="132"/>
    </location>
</feature>
<dbReference type="Proteomes" id="UP000265515">
    <property type="component" value="Unassembled WGS sequence"/>
</dbReference>
<dbReference type="AlphaFoldDB" id="A0A388KHW7"/>
<protein>
    <recommendedName>
        <fullName evidence="5">CCHC-type domain-containing protein</fullName>
    </recommendedName>
</protein>
<dbReference type="Gramene" id="GBG69641">
    <property type="protein sequence ID" value="GBG69641"/>
    <property type="gene ID" value="CBR_g4470"/>
</dbReference>
<gene>
    <name evidence="3" type="ORF">CBR_g4470</name>
</gene>
<evidence type="ECO:0008006" key="5">
    <source>
        <dbReference type="Google" id="ProtNLM"/>
    </source>
</evidence>